<feature type="binding site" evidence="6">
    <location>
        <position position="11"/>
    </location>
    <ligand>
        <name>diphosphate</name>
        <dbReference type="ChEBI" id="CHEBI:33019"/>
    </ligand>
</feature>
<evidence type="ECO:0000313" key="9">
    <source>
        <dbReference type="Proteomes" id="UP001056429"/>
    </source>
</evidence>
<protein>
    <recommendedName>
        <fullName evidence="6">Pyrophosphate--fructose 6-phosphate 1-phosphotransferase</fullName>
        <ecNumber evidence="6">2.7.1.90</ecNumber>
    </recommendedName>
    <alternativeName>
        <fullName evidence="6">6-phosphofructokinase, pyrophosphate dependent</fullName>
    </alternativeName>
    <alternativeName>
        <fullName evidence="6">PPi-dependent phosphofructokinase</fullName>
        <shortName evidence="6">PPi-PFK</shortName>
    </alternativeName>
    <alternativeName>
        <fullName evidence="6">Pyrophosphate-dependent 6-phosphofructose-1-kinase</fullName>
    </alternativeName>
</protein>
<feature type="binding site" evidence="6">
    <location>
        <position position="111"/>
    </location>
    <ligand>
        <name>Mg(2+)</name>
        <dbReference type="ChEBI" id="CHEBI:18420"/>
        <note>catalytic</note>
    </ligand>
</feature>
<reference evidence="8" key="2">
    <citation type="submission" date="2021-04" db="EMBL/GenBank/DDBJ databases">
        <authorList>
            <person name="Dong X."/>
        </authorList>
    </citation>
    <scope>NUCLEOTIDE SEQUENCE</scope>
    <source>
        <strain evidence="8">ZWT</strain>
    </source>
</reference>
<dbReference type="RefSeq" id="WP_250859630.1">
    <property type="nucleotide sequence ID" value="NZ_JAGSOJ010000002.1"/>
</dbReference>
<evidence type="ECO:0000259" key="7">
    <source>
        <dbReference type="Pfam" id="PF00365"/>
    </source>
</evidence>
<comment type="subcellular location">
    <subcellularLocation>
        <location evidence="6">Cytoplasm</location>
    </subcellularLocation>
</comment>
<dbReference type="EMBL" id="JAGSOJ010000002">
    <property type="protein sequence ID" value="MCM1990576.1"/>
    <property type="molecule type" value="Genomic_DNA"/>
</dbReference>
<gene>
    <name evidence="6" type="primary">pfp</name>
    <name evidence="8" type="ORF">KDK92_12660</name>
</gene>
<feature type="active site" description="Proton acceptor" evidence="6">
    <location>
        <position position="141"/>
    </location>
</feature>
<comment type="caution">
    <text evidence="8">The sequence shown here is derived from an EMBL/GenBank/DDBJ whole genome shotgun (WGS) entry which is preliminary data.</text>
</comment>
<keyword evidence="6" id="KW-0324">Glycolysis</keyword>
<evidence type="ECO:0000256" key="4">
    <source>
        <dbReference type="ARBA" id="ARBA00022777"/>
    </source>
</evidence>
<keyword evidence="6" id="KW-0963">Cytoplasm</keyword>
<dbReference type="InterPro" id="IPR035966">
    <property type="entry name" value="PKF_sf"/>
</dbReference>
<keyword evidence="2 6" id="KW-0808">Transferase</keyword>
<dbReference type="Gene3D" id="3.40.50.460">
    <property type="entry name" value="Phosphofructokinase domain"/>
    <property type="match status" value="1"/>
</dbReference>
<dbReference type="AlphaFoldDB" id="A0A9J6P4M0"/>
<dbReference type="InterPro" id="IPR000023">
    <property type="entry name" value="Phosphofructokinase_dom"/>
</dbReference>
<dbReference type="Proteomes" id="UP001056429">
    <property type="component" value="Unassembled WGS sequence"/>
</dbReference>
<evidence type="ECO:0000256" key="1">
    <source>
        <dbReference type="ARBA" id="ARBA00001946"/>
    </source>
</evidence>
<comment type="catalytic activity">
    <reaction evidence="6">
        <text>beta-D-fructose 6-phosphate + diphosphate = beta-D-fructose 1,6-bisphosphate + phosphate + H(+)</text>
        <dbReference type="Rhea" id="RHEA:13613"/>
        <dbReference type="ChEBI" id="CHEBI:15378"/>
        <dbReference type="ChEBI" id="CHEBI:32966"/>
        <dbReference type="ChEBI" id="CHEBI:33019"/>
        <dbReference type="ChEBI" id="CHEBI:43474"/>
        <dbReference type="ChEBI" id="CHEBI:57634"/>
        <dbReference type="EC" id="2.7.1.90"/>
    </reaction>
</comment>
<evidence type="ECO:0000256" key="5">
    <source>
        <dbReference type="ARBA" id="ARBA00022842"/>
    </source>
</evidence>
<dbReference type="InterPro" id="IPR050929">
    <property type="entry name" value="PFKA"/>
</dbReference>
<evidence type="ECO:0000256" key="6">
    <source>
        <dbReference type="HAMAP-Rule" id="MF_01978"/>
    </source>
</evidence>
<comment type="cofactor">
    <cofactor evidence="1 6">
        <name>Mg(2+)</name>
        <dbReference type="ChEBI" id="CHEBI:18420"/>
    </cofactor>
</comment>
<dbReference type="Gene3D" id="3.40.50.450">
    <property type="match status" value="1"/>
</dbReference>
<dbReference type="InterPro" id="IPR011404">
    <property type="entry name" value="PPi-PFK"/>
</dbReference>
<dbReference type="NCBIfam" id="NF010675">
    <property type="entry name" value="PRK14072.1"/>
    <property type="match status" value="1"/>
</dbReference>
<dbReference type="InterPro" id="IPR022953">
    <property type="entry name" value="ATP_PFK"/>
</dbReference>
<dbReference type="HAMAP" id="MF_01978">
    <property type="entry name" value="Phosphofructokinase_II_B2"/>
    <property type="match status" value="1"/>
</dbReference>
<feature type="binding site" evidence="6">
    <location>
        <begin position="139"/>
        <end position="141"/>
    </location>
    <ligand>
        <name>substrate</name>
    </ligand>
</feature>
<feature type="binding site" evidence="6">
    <location>
        <position position="242"/>
    </location>
    <ligand>
        <name>substrate</name>
    </ligand>
</feature>
<accession>A0A9J6P4M0</accession>
<dbReference type="EC" id="2.7.1.90" evidence="6"/>
<comment type="pathway">
    <text evidence="6">Carbohydrate degradation; glycolysis; D-glyceraldehyde 3-phosphate and glycerone phosphate from D-glucose: step 3/4.</text>
</comment>
<dbReference type="SUPFAM" id="SSF53784">
    <property type="entry name" value="Phosphofructokinase"/>
    <property type="match status" value="1"/>
</dbReference>
<keyword evidence="3 6" id="KW-0479">Metal-binding</keyword>
<dbReference type="Pfam" id="PF00365">
    <property type="entry name" value="PFK"/>
    <property type="match status" value="1"/>
</dbReference>
<dbReference type="PANTHER" id="PTHR45770">
    <property type="entry name" value="ATP-DEPENDENT 6-PHOSPHOFRUCTOKINASE 1"/>
    <property type="match status" value="1"/>
</dbReference>
<keyword evidence="4 6" id="KW-0418">Kinase</keyword>
<evidence type="ECO:0000256" key="3">
    <source>
        <dbReference type="ARBA" id="ARBA00022723"/>
    </source>
</evidence>
<name>A0A9J6P4M0_9CLOT</name>
<proteinExistence type="inferred from homology"/>
<feature type="domain" description="Phosphofructokinase" evidence="7">
    <location>
        <begin position="4"/>
        <end position="280"/>
    </location>
</feature>
<comment type="similarity">
    <text evidence="6">Belongs to the phosphofructokinase type A (PFKA) family. PPi-dependent PFK group II subfamily. Clade 'B2' sub-subfamily.</text>
</comment>
<keyword evidence="9" id="KW-1185">Reference proteome</keyword>
<dbReference type="PRINTS" id="PR00476">
    <property type="entry name" value="PHFRCTKINASE"/>
</dbReference>
<evidence type="ECO:0000313" key="8">
    <source>
        <dbReference type="EMBL" id="MCM1990576.1"/>
    </source>
</evidence>
<feature type="site" description="Important for catalytic activity and substrate specificity; stabilizes the transition state when the phosphoryl donor is PPi; prevents ATP from binding by mimicking the alpha-phosphate group of ATP" evidence="6">
    <location>
        <position position="112"/>
    </location>
</feature>
<comment type="subunit">
    <text evidence="6">Homodimer.</text>
</comment>
<comment type="caution">
    <text evidence="6">Lacks conserved residue(s) required for the propagation of feature annotation.</text>
</comment>
<dbReference type="GO" id="GO:0005737">
    <property type="term" value="C:cytoplasm"/>
    <property type="evidence" value="ECO:0007669"/>
    <property type="project" value="UniProtKB-SubCell"/>
</dbReference>
<sequence length="409" mass="45659">MRNCIIAQSGGPTSVINSSVMGVVAKNNKIKYYDNVFAGLNGIEGILQEKFFNLSNLTNEQIETIKYTPAAALGSCRYKLKDVTKCTEEYDLLFDIMDKHNIETFFYAGGNDSMDTVNKLSKYAELKNRNLKFFGIPKTIDNDLPIMDHTPGYGSAAKFIASTILENYLDTNVYSKKNVFIVETMGRDTGWLAASATAARINNKCVVDYIYLPESIFNEEQFLNNVKKKLETQDSVFVVVSEGIRNAEGTFISELNAESKKDTFGHVQLGGVGAYLKHILIEKGIVSKVRSLEISTSQRCAMHCASQRDIDEAFSLGEAALDYSSYGENGMLVALKRTSSFPYFCEPIIIHTSKIANQIKYVPTDWINTESNHLNDSAFEYISPLIQGQPNFVLENGLPKFLTLRELIS</sequence>
<reference evidence="8" key="1">
    <citation type="journal article" date="2021" name="mSystems">
        <title>Bacteria and Archaea Synergistically Convert Glycine Betaine to Biogenic Methane in the Formosa Cold Seep of the South China Sea.</title>
        <authorList>
            <person name="Li L."/>
            <person name="Zhang W."/>
            <person name="Zhang S."/>
            <person name="Song L."/>
            <person name="Sun Q."/>
            <person name="Zhang H."/>
            <person name="Xiang H."/>
            <person name="Dong X."/>
        </authorList>
    </citation>
    <scope>NUCLEOTIDE SEQUENCE</scope>
    <source>
        <strain evidence="8">ZWT</strain>
    </source>
</reference>
<dbReference type="PIRSF" id="PIRSF036483">
    <property type="entry name" value="PFK_XF0274"/>
    <property type="match status" value="1"/>
</dbReference>
<comment type="function">
    <text evidence="6">Catalyzes the phosphorylation of D-fructose 6-phosphate, the first committing step of glycolysis. Uses inorganic phosphate (PPi) as phosphoryl donor instead of ATP like common ATP-dependent phosphofructokinases (ATP-PFKs), which renders the reaction reversible, and can thus function both in glycolysis and gluconeogenesis. Consistently, PPi-PFK can replace the enzymes of both the forward (ATP-PFK) and reverse (fructose-bisphosphatase (FBPase)) reactions.</text>
</comment>
<keyword evidence="5 6" id="KW-0460">Magnesium</keyword>
<feature type="site" description="Important for catalytic activity; stabilizes the transition state when the phosphoryl donor is PPi" evidence="6">
    <location>
        <position position="138"/>
    </location>
</feature>
<feature type="binding site" evidence="6">
    <location>
        <begin position="185"/>
        <end position="187"/>
    </location>
    <ligand>
        <name>substrate</name>
    </ligand>
</feature>
<comment type="activity regulation">
    <text evidence="6">Non-allosteric.</text>
</comment>
<dbReference type="GO" id="GO:0003872">
    <property type="term" value="F:6-phosphofructokinase activity"/>
    <property type="evidence" value="ECO:0007669"/>
    <property type="project" value="UniProtKB-UniRule"/>
</dbReference>
<dbReference type="GO" id="GO:0006002">
    <property type="term" value="P:fructose 6-phosphate metabolic process"/>
    <property type="evidence" value="ECO:0007669"/>
    <property type="project" value="InterPro"/>
</dbReference>
<dbReference type="GO" id="GO:0046872">
    <property type="term" value="F:metal ion binding"/>
    <property type="evidence" value="ECO:0007669"/>
    <property type="project" value="UniProtKB-KW"/>
</dbReference>
<organism evidence="8 9">
    <name type="scientific">Oceanirhabdus seepicola</name>
    <dbReference type="NCBI Taxonomy" id="2828781"/>
    <lineage>
        <taxon>Bacteria</taxon>
        <taxon>Bacillati</taxon>
        <taxon>Bacillota</taxon>
        <taxon>Clostridia</taxon>
        <taxon>Eubacteriales</taxon>
        <taxon>Clostridiaceae</taxon>
        <taxon>Oceanirhabdus</taxon>
    </lineage>
</organism>
<evidence type="ECO:0000256" key="2">
    <source>
        <dbReference type="ARBA" id="ARBA00022679"/>
    </source>
</evidence>
<dbReference type="GO" id="GO:0047334">
    <property type="term" value="F:diphosphate-fructose-6-phosphate 1-phosphotransferase activity"/>
    <property type="evidence" value="ECO:0007669"/>
    <property type="project" value="UniProtKB-EC"/>
</dbReference>